<protein>
    <submittedName>
        <fullName evidence="2">Molecular chaperone DnaJ</fullName>
    </submittedName>
</protein>
<accession>A0A158L6T9</accession>
<dbReference type="EMBL" id="FCON02000416">
    <property type="protein sequence ID" value="SAL88441.1"/>
    <property type="molecule type" value="Genomic_DNA"/>
</dbReference>
<keyword evidence="3" id="KW-1185">Reference proteome</keyword>
<dbReference type="OrthoDB" id="114754at2"/>
<dbReference type="InterPro" id="IPR001623">
    <property type="entry name" value="DnaJ_domain"/>
</dbReference>
<sequence>MNSPQRKSLSIAPTHDKPTLSKMQKAFNTLIEKIEKKRALLSDWEKAIPAFQQKYAADLIPLKAKYDELRIRLAHHFDQICHEKGINKSERSFIAGLVVDMTEDLLTERDDPELKAIFNRYSGVDYDTEAAAELDDAKVMLEHVFGVELGDDVDMSSPDDMVERIARQMHENAEAEAQEREEQQAKRKKTARQVAAESKKEAEQAELSQSVREVYRKLASALHPDRESDPAERDRKTALMQRVNQAYARNNLLQLLELQLELEHIDQDALKNISQDRLKHYNAILKEQLAELDAEIMCVEVDFMERYELDPFEPVSPESVMIDLDDHLAELHSDTERIETEMLPMFDDIKKVKAWIKRARNEARMNSFD</sequence>
<feature type="region of interest" description="Disordered" evidence="1">
    <location>
        <begin position="172"/>
        <end position="206"/>
    </location>
</feature>
<feature type="compositionally biased region" description="Basic and acidic residues" evidence="1">
    <location>
        <begin position="172"/>
        <end position="185"/>
    </location>
</feature>
<dbReference type="CDD" id="cd06257">
    <property type="entry name" value="DnaJ"/>
    <property type="match status" value="1"/>
</dbReference>
<organism evidence="2 3">
    <name type="scientific">Caballeronia choica</name>
    <dbReference type="NCBI Taxonomy" id="326476"/>
    <lineage>
        <taxon>Bacteria</taxon>
        <taxon>Pseudomonadati</taxon>
        <taxon>Pseudomonadota</taxon>
        <taxon>Betaproteobacteria</taxon>
        <taxon>Burkholderiales</taxon>
        <taxon>Burkholderiaceae</taxon>
        <taxon>Caballeronia</taxon>
    </lineage>
</organism>
<name>A0A158L6T9_9BURK</name>
<evidence type="ECO:0000313" key="2">
    <source>
        <dbReference type="EMBL" id="SAL88441.1"/>
    </source>
</evidence>
<reference evidence="2" key="1">
    <citation type="submission" date="2016-01" db="EMBL/GenBank/DDBJ databases">
        <authorList>
            <person name="Peeters C."/>
        </authorList>
    </citation>
    <scope>NUCLEOTIDE SEQUENCE [LARGE SCALE GENOMIC DNA]</scope>
    <source>
        <strain evidence="2">LMG 22940</strain>
    </source>
</reference>
<dbReference type="InterPro" id="IPR036869">
    <property type="entry name" value="J_dom_sf"/>
</dbReference>
<dbReference type="Gene3D" id="1.10.287.110">
    <property type="entry name" value="DnaJ domain"/>
    <property type="match status" value="1"/>
</dbReference>
<dbReference type="SUPFAM" id="SSF46565">
    <property type="entry name" value="Chaperone J-domain"/>
    <property type="match status" value="1"/>
</dbReference>
<dbReference type="Proteomes" id="UP000054770">
    <property type="component" value="Unassembled WGS sequence"/>
</dbReference>
<gene>
    <name evidence="2" type="ORF">AWB68_08776</name>
</gene>
<comment type="caution">
    <text evidence="2">The sequence shown here is derived from an EMBL/GenBank/DDBJ whole genome shotgun (WGS) entry which is preliminary data.</text>
</comment>
<proteinExistence type="predicted"/>
<evidence type="ECO:0000313" key="3">
    <source>
        <dbReference type="Proteomes" id="UP000054770"/>
    </source>
</evidence>
<dbReference type="RefSeq" id="WP_087650418.1">
    <property type="nucleotide sequence ID" value="NZ_FCON02000416.1"/>
</dbReference>
<dbReference type="AlphaFoldDB" id="A0A158L6T9"/>
<evidence type="ECO:0000256" key="1">
    <source>
        <dbReference type="SAM" id="MobiDB-lite"/>
    </source>
</evidence>